<feature type="transmembrane region" description="Helical" evidence="1">
    <location>
        <begin position="36"/>
        <end position="61"/>
    </location>
</feature>
<gene>
    <name evidence="2" type="ORF">MTP16_09015</name>
</gene>
<name>A0ABY4BGK8_9BACT</name>
<reference evidence="2 3" key="1">
    <citation type="submission" date="2022-03" db="EMBL/GenBank/DDBJ databases">
        <title>Hymenobactersp. isolated from the air.</title>
        <authorList>
            <person name="Won M."/>
            <person name="Kwon S.-W."/>
        </authorList>
    </citation>
    <scope>NUCLEOTIDE SEQUENCE [LARGE SCALE GENOMIC DNA]</scope>
    <source>
        <strain evidence="2 3">KACC 22596</strain>
    </source>
</reference>
<evidence type="ECO:0000313" key="3">
    <source>
        <dbReference type="Proteomes" id="UP000831390"/>
    </source>
</evidence>
<protein>
    <submittedName>
        <fullName evidence="2">Uncharacterized protein</fullName>
    </submittedName>
</protein>
<feature type="transmembrane region" description="Helical" evidence="1">
    <location>
        <begin position="73"/>
        <end position="94"/>
    </location>
</feature>
<dbReference type="EMBL" id="CP094534">
    <property type="protein sequence ID" value="UOE35770.1"/>
    <property type="molecule type" value="Genomic_DNA"/>
</dbReference>
<keyword evidence="1" id="KW-1133">Transmembrane helix</keyword>
<sequence length="101" mass="11471">MASILAKRWFIFVMSLQFLGQPLADRLMLPSGYFDGALICHILLQWNLILIFICLLGRYYAANAENLDLKRTYTVLGALSSLGALFYLYGYSFYTSNIPSN</sequence>
<organism evidence="2 3">
    <name type="scientific">Hymenobacter monticola</name>
    <dbReference type="NCBI Taxonomy" id="1705399"/>
    <lineage>
        <taxon>Bacteria</taxon>
        <taxon>Pseudomonadati</taxon>
        <taxon>Bacteroidota</taxon>
        <taxon>Cytophagia</taxon>
        <taxon>Cytophagales</taxon>
        <taxon>Hymenobacteraceae</taxon>
        <taxon>Hymenobacter</taxon>
    </lineage>
</organism>
<keyword evidence="3" id="KW-1185">Reference proteome</keyword>
<proteinExistence type="predicted"/>
<evidence type="ECO:0000256" key="1">
    <source>
        <dbReference type="SAM" id="Phobius"/>
    </source>
</evidence>
<dbReference type="RefSeq" id="WP_243518523.1">
    <property type="nucleotide sequence ID" value="NZ_CP094534.1"/>
</dbReference>
<evidence type="ECO:0000313" key="2">
    <source>
        <dbReference type="EMBL" id="UOE35770.1"/>
    </source>
</evidence>
<keyword evidence="1" id="KW-0472">Membrane</keyword>
<dbReference type="Proteomes" id="UP000831390">
    <property type="component" value="Chromosome"/>
</dbReference>
<accession>A0ABY4BGK8</accession>
<keyword evidence="1" id="KW-0812">Transmembrane</keyword>